<dbReference type="GO" id="GO:0000981">
    <property type="term" value="F:DNA-binding transcription factor activity, RNA polymerase II-specific"/>
    <property type="evidence" value="ECO:0007669"/>
    <property type="project" value="InterPro"/>
</dbReference>
<dbReference type="SUPFAM" id="SSF57701">
    <property type="entry name" value="Zn2/Cys6 DNA-binding domain"/>
    <property type="match status" value="1"/>
</dbReference>
<accession>A0A318ZNL8</accession>
<dbReference type="OrthoDB" id="10018191at2759"/>
<evidence type="ECO:0000256" key="8">
    <source>
        <dbReference type="ARBA" id="ARBA00023163"/>
    </source>
</evidence>
<evidence type="ECO:0000256" key="4">
    <source>
        <dbReference type="ARBA" id="ARBA00022771"/>
    </source>
</evidence>
<feature type="compositionally biased region" description="Polar residues" evidence="11">
    <location>
        <begin position="589"/>
        <end position="601"/>
    </location>
</feature>
<dbReference type="GO" id="GO:0009893">
    <property type="term" value="P:positive regulation of metabolic process"/>
    <property type="evidence" value="ECO:0007669"/>
    <property type="project" value="UniProtKB-ARBA"/>
</dbReference>
<keyword evidence="2" id="KW-0479">Metal-binding</keyword>
<dbReference type="RefSeq" id="XP_025432025.1">
    <property type="nucleotide sequence ID" value="XM_025573365.1"/>
</dbReference>
<evidence type="ECO:0000256" key="6">
    <source>
        <dbReference type="ARBA" id="ARBA00023015"/>
    </source>
</evidence>
<dbReference type="GO" id="GO:0000978">
    <property type="term" value="F:RNA polymerase II cis-regulatory region sequence-specific DNA binding"/>
    <property type="evidence" value="ECO:0007669"/>
    <property type="project" value="InterPro"/>
</dbReference>
<evidence type="ECO:0000256" key="11">
    <source>
        <dbReference type="SAM" id="MobiDB-lite"/>
    </source>
</evidence>
<dbReference type="PANTHER" id="PTHR40626:SF8">
    <property type="entry name" value="C2H2 FINGER DOMAIN TRANSCRIPTION FACTOR (EUROFUNG)-RELATED"/>
    <property type="match status" value="1"/>
</dbReference>
<dbReference type="GO" id="GO:0008270">
    <property type="term" value="F:zinc ion binding"/>
    <property type="evidence" value="ECO:0007669"/>
    <property type="project" value="UniProtKB-KW"/>
</dbReference>
<feature type="domain" description="C2H2-type" evidence="13">
    <location>
        <begin position="37"/>
        <end position="66"/>
    </location>
</feature>
<evidence type="ECO:0000256" key="2">
    <source>
        <dbReference type="ARBA" id="ARBA00022723"/>
    </source>
</evidence>
<keyword evidence="15" id="KW-1185">Reference proteome</keyword>
<dbReference type="PROSITE" id="PS50157">
    <property type="entry name" value="ZINC_FINGER_C2H2_2"/>
    <property type="match status" value="2"/>
</dbReference>
<name>A0A318ZNL8_9EURO</name>
<dbReference type="STRING" id="1450539.A0A318ZNL8"/>
<evidence type="ECO:0000256" key="5">
    <source>
        <dbReference type="ARBA" id="ARBA00022833"/>
    </source>
</evidence>
<dbReference type="Pfam" id="PF00172">
    <property type="entry name" value="Zn_clus"/>
    <property type="match status" value="1"/>
</dbReference>
<gene>
    <name evidence="14" type="ORF">BP01DRAFT_339412</name>
</gene>
<feature type="domain" description="Zn(2)-C6 fungal-type" evidence="12">
    <location>
        <begin position="79"/>
        <end position="106"/>
    </location>
</feature>
<dbReference type="SUPFAM" id="SSF57667">
    <property type="entry name" value="beta-beta-alpha zinc fingers"/>
    <property type="match status" value="1"/>
</dbReference>
<evidence type="ECO:0000313" key="14">
    <source>
        <dbReference type="EMBL" id="PYH46043.1"/>
    </source>
</evidence>
<dbReference type="GO" id="GO:0005634">
    <property type="term" value="C:nucleus"/>
    <property type="evidence" value="ECO:0007669"/>
    <property type="project" value="UniProtKB-SubCell"/>
</dbReference>
<dbReference type="GO" id="GO:0000785">
    <property type="term" value="C:chromatin"/>
    <property type="evidence" value="ECO:0007669"/>
    <property type="project" value="TreeGrafter"/>
</dbReference>
<dbReference type="InterPro" id="IPR036236">
    <property type="entry name" value="Znf_C2H2_sf"/>
</dbReference>
<feature type="region of interest" description="Disordered" evidence="11">
    <location>
        <begin position="589"/>
        <end position="619"/>
    </location>
</feature>
<dbReference type="InterPro" id="IPR013087">
    <property type="entry name" value="Znf_C2H2_type"/>
</dbReference>
<keyword evidence="4 10" id="KW-0863">Zinc-finger</keyword>
<evidence type="ECO:0000256" key="7">
    <source>
        <dbReference type="ARBA" id="ARBA00023125"/>
    </source>
</evidence>
<evidence type="ECO:0000313" key="15">
    <source>
        <dbReference type="Proteomes" id="UP000248349"/>
    </source>
</evidence>
<sequence>MKSASSKHFCCTICQRGFTRIDHLKRHHLRHSGVKPYSCIFCNESFARCDNLRDHYTDCDKRGDQKIPETGQRGRRRHACQSCTSMKLRCDGQSPCGSCQKRNLPCNNERKKQATGLEMDAAAKSTNCEDYGGTSDRGSISFLLNGGSDSFTEQFRLPPCSDRSRGMKYHTQMGLKEARSTMLDYQMELGQLDIAPAFMEADSATRSFFHDNFLDFFNGPFESPKVIGAPGTSPYSARSEFNAGLSQSQFNVAHPNEQPYGPEQPYAAALSHAILSRAWSVPMDTNAKQRLAANASFLLTTARIQKFVWMYAKYWHPSCAMVHLASLQLNAVPLPLLAGLVFMGAMYSNDEQETYAAKQLLDFVELYIFSTEVFSAESDIASMFCKGRTSPPSERDDWIQFLNFQAGFIICIVQYWSGSRMSHNRAMENRFSEITKVARRMNLTKCRHQHPDVTSEQQWIQTECRIRTISIISLLDCAFCFFQNYPCRLSHVEMECDFPCAEALFNLEHPYTDMGFHYSRGFTIKEAFQSLFEGANAPNTSFPLSPDSSSSPSGILPNMNILDMFILIHLLYAFIDTYMTLASVTRTSQRPLQPQVQSNQPLDPLSPGKPRVQNAPEDSVPGSIRVALARWREHWLTLQSAVTNHEWASMGFYKNGYNFWLVCHLLITKKDSMDVVMRLEVKCEDKLEKLKVLLHDDSD</sequence>
<dbReference type="CDD" id="cd00067">
    <property type="entry name" value="GAL4"/>
    <property type="match status" value="1"/>
</dbReference>
<reference evidence="14 15" key="1">
    <citation type="submission" date="2016-12" db="EMBL/GenBank/DDBJ databases">
        <title>The genomes of Aspergillus section Nigri reveals drivers in fungal speciation.</title>
        <authorList>
            <consortium name="DOE Joint Genome Institute"/>
            <person name="Vesth T.C."/>
            <person name="Nybo J."/>
            <person name="Theobald S."/>
            <person name="Brandl J."/>
            <person name="Frisvad J.C."/>
            <person name="Nielsen K.F."/>
            <person name="Lyhne E.K."/>
            <person name="Kogle M.E."/>
            <person name="Kuo A."/>
            <person name="Riley R."/>
            <person name="Clum A."/>
            <person name="Nolan M."/>
            <person name="Lipzen A."/>
            <person name="Salamov A."/>
            <person name="Henrissat B."/>
            <person name="Wiebenga A."/>
            <person name="De Vries R.P."/>
            <person name="Grigoriev I.V."/>
            <person name="Mortensen U.H."/>
            <person name="Andersen M.R."/>
            <person name="Baker S.E."/>
        </authorList>
    </citation>
    <scope>NUCLEOTIDE SEQUENCE [LARGE SCALE GENOMIC DNA]</scope>
    <source>
        <strain evidence="14 15">JOP 1030-1</strain>
    </source>
</reference>
<dbReference type="GeneID" id="37074593"/>
<dbReference type="CDD" id="cd12148">
    <property type="entry name" value="fungal_TF_MHR"/>
    <property type="match status" value="1"/>
</dbReference>
<comment type="subcellular location">
    <subcellularLocation>
        <location evidence="1">Nucleus</location>
    </subcellularLocation>
</comment>
<evidence type="ECO:0000259" key="13">
    <source>
        <dbReference type="PROSITE" id="PS50157"/>
    </source>
</evidence>
<protein>
    <submittedName>
        <fullName evidence="14">Putative C2H2 finger domain protein</fullName>
    </submittedName>
</protein>
<dbReference type="PROSITE" id="PS00463">
    <property type="entry name" value="ZN2_CY6_FUNGAL_1"/>
    <property type="match status" value="1"/>
</dbReference>
<keyword evidence="8" id="KW-0804">Transcription</keyword>
<dbReference type="InterPro" id="IPR001138">
    <property type="entry name" value="Zn2Cys6_DnaBD"/>
</dbReference>
<keyword evidence="9" id="KW-0539">Nucleus</keyword>
<dbReference type="SMART" id="SM00066">
    <property type="entry name" value="GAL4"/>
    <property type="match status" value="1"/>
</dbReference>
<dbReference type="InterPro" id="IPR051059">
    <property type="entry name" value="VerF-like"/>
</dbReference>
<dbReference type="Gene3D" id="3.30.160.60">
    <property type="entry name" value="Classic Zinc Finger"/>
    <property type="match status" value="1"/>
</dbReference>
<dbReference type="AlphaFoldDB" id="A0A318ZNL8"/>
<keyword evidence="5" id="KW-0862">Zinc</keyword>
<evidence type="ECO:0000256" key="10">
    <source>
        <dbReference type="PROSITE-ProRule" id="PRU00042"/>
    </source>
</evidence>
<proteinExistence type="predicted"/>
<evidence type="ECO:0000256" key="9">
    <source>
        <dbReference type="ARBA" id="ARBA00023242"/>
    </source>
</evidence>
<organism evidence="14 15">
    <name type="scientific">Aspergillus saccharolyticus JOP 1030-1</name>
    <dbReference type="NCBI Taxonomy" id="1450539"/>
    <lineage>
        <taxon>Eukaryota</taxon>
        <taxon>Fungi</taxon>
        <taxon>Dikarya</taxon>
        <taxon>Ascomycota</taxon>
        <taxon>Pezizomycotina</taxon>
        <taxon>Eurotiomycetes</taxon>
        <taxon>Eurotiomycetidae</taxon>
        <taxon>Eurotiales</taxon>
        <taxon>Aspergillaceae</taxon>
        <taxon>Aspergillus</taxon>
        <taxon>Aspergillus subgen. Circumdati</taxon>
    </lineage>
</organism>
<dbReference type="PROSITE" id="PS00028">
    <property type="entry name" value="ZINC_FINGER_C2H2_1"/>
    <property type="match status" value="1"/>
</dbReference>
<keyword evidence="7" id="KW-0238">DNA-binding</keyword>
<dbReference type="SMART" id="SM00355">
    <property type="entry name" value="ZnF_C2H2"/>
    <property type="match status" value="2"/>
</dbReference>
<dbReference type="InterPro" id="IPR036864">
    <property type="entry name" value="Zn2-C6_fun-type_DNA-bd_sf"/>
</dbReference>
<dbReference type="Gene3D" id="4.10.240.10">
    <property type="entry name" value="Zn(2)-C6 fungal-type DNA-binding domain"/>
    <property type="match status" value="1"/>
</dbReference>
<dbReference type="PROSITE" id="PS50048">
    <property type="entry name" value="ZN2_CY6_FUNGAL_2"/>
    <property type="match status" value="1"/>
</dbReference>
<keyword evidence="3" id="KW-0677">Repeat</keyword>
<dbReference type="PANTHER" id="PTHR40626">
    <property type="entry name" value="MIP31509P"/>
    <property type="match status" value="1"/>
</dbReference>
<evidence type="ECO:0000259" key="12">
    <source>
        <dbReference type="PROSITE" id="PS50048"/>
    </source>
</evidence>
<keyword evidence="6" id="KW-0805">Transcription regulation</keyword>
<dbReference type="Proteomes" id="UP000248349">
    <property type="component" value="Unassembled WGS sequence"/>
</dbReference>
<evidence type="ECO:0000256" key="3">
    <source>
        <dbReference type="ARBA" id="ARBA00022737"/>
    </source>
</evidence>
<dbReference type="EMBL" id="KZ821229">
    <property type="protein sequence ID" value="PYH46043.1"/>
    <property type="molecule type" value="Genomic_DNA"/>
</dbReference>
<evidence type="ECO:0000256" key="1">
    <source>
        <dbReference type="ARBA" id="ARBA00004123"/>
    </source>
</evidence>
<feature type="domain" description="C2H2-type" evidence="13">
    <location>
        <begin position="9"/>
        <end position="36"/>
    </location>
</feature>